<evidence type="ECO:0000313" key="3">
    <source>
        <dbReference type="EMBL" id="NNU14854.1"/>
    </source>
</evidence>
<keyword evidence="1" id="KW-0732">Signal</keyword>
<evidence type="ECO:0000256" key="1">
    <source>
        <dbReference type="SAM" id="SignalP"/>
    </source>
</evidence>
<keyword evidence="4" id="KW-1185">Reference proteome</keyword>
<reference evidence="3 4" key="1">
    <citation type="submission" date="2020-05" db="EMBL/GenBank/DDBJ databases">
        <title>Parvularcula mediterraneae sp. nov., isolated from polypropylene straw from shallow seawater of the seashore of Laganas in Zakynthos island, Greece.</title>
        <authorList>
            <person name="Szabo I."/>
            <person name="Al-Omari J."/>
            <person name="Rado J."/>
            <person name="Szerdahelyi G.S."/>
        </authorList>
    </citation>
    <scope>NUCLEOTIDE SEQUENCE [LARGE SCALE GENOMIC DNA]</scope>
    <source>
        <strain evidence="3 4">ZS-1/3</strain>
    </source>
</reference>
<feature type="chain" id="PRO_5031206630" evidence="1">
    <location>
        <begin position="19"/>
        <end position="246"/>
    </location>
</feature>
<evidence type="ECO:0000313" key="4">
    <source>
        <dbReference type="Proteomes" id="UP000536835"/>
    </source>
</evidence>
<name>A0A7Y3RIS9_9PROT</name>
<dbReference type="GO" id="GO:0016787">
    <property type="term" value="F:hydrolase activity"/>
    <property type="evidence" value="ECO:0007669"/>
    <property type="project" value="InterPro"/>
</dbReference>
<dbReference type="AlphaFoldDB" id="A0A7Y3RIS9"/>
<dbReference type="PROSITE" id="PS51257">
    <property type="entry name" value="PROKAR_LIPOPROTEIN"/>
    <property type="match status" value="1"/>
</dbReference>
<protein>
    <submittedName>
        <fullName evidence="3">DUF1080 domain-containing protein</fullName>
    </submittedName>
</protein>
<dbReference type="Gene3D" id="2.60.120.560">
    <property type="entry name" value="Exo-inulinase, domain 1"/>
    <property type="match status" value="1"/>
</dbReference>
<proteinExistence type="predicted"/>
<gene>
    <name evidence="3" type="ORF">HK107_00775</name>
</gene>
<accession>A0A7Y3RIS9</accession>
<dbReference type="RefSeq" id="WP_233061101.1">
    <property type="nucleotide sequence ID" value="NZ_JABFCX010000002.1"/>
</dbReference>
<feature type="domain" description="3-keto-alpha-glucoside-1,2-lyase/3-keto-2-hydroxy-glucal hydratase" evidence="2">
    <location>
        <begin position="22"/>
        <end position="237"/>
    </location>
</feature>
<sequence>MRGAPILLSLLIGVAACAEPSTWQPLFDGKTLGGWTPKIAGEEAGADSRRTFRAEYGVIRVDYSGYDQFSENFGHLFAKLGTDRYRLRLEYRFIGEAVEGAPAWARLNSGVMIHSGSADEMSLDQDFPVSLEIQFLAAGAAHPSQSTANVCSPETSIAIDGERREQHCIYSDVPSKPLGEWVSVEIVVDGADRIVPYVDGVQSIVIEDVLRDSREPLGTGYLALQSEGHPVEFRNIAWQPLPAKEE</sequence>
<evidence type="ECO:0000259" key="2">
    <source>
        <dbReference type="Pfam" id="PF06439"/>
    </source>
</evidence>
<dbReference type="Proteomes" id="UP000536835">
    <property type="component" value="Unassembled WGS sequence"/>
</dbReference>
<dbReference type="EMBL" id="JABFCX010000002">
    <property type="protein sequence ID" value="NNU14854.1"/>
    <property type="molecule type" value="Genomic_DNA"/>
</dbReference>
<organism evidence="3 4">
    <name type="scientific">Parvularcula mediterranea</name>
    <dbReference type="NCBI Taxonomy" id="2732508"/>
    <lineage>
        <taxon>Bacteria</taxon>
        <taxon>Pseudomonadati</taxon>
        <taxon>Pseudomonadota</taxon>
        <taxon>Alphaproteobacteria</taxon>
        <taxon>Parvularculales</taxon>
        <taxon>Parvularculaceae</taxon>
        <taxon>Parvularcula</taxon>
    </lineage>
</organism>
<dbReference type="InterPro" id="IPR010496">
    <property type="entry name" value="AL/BT2_dom"/>
</dbReference>
<dbReference type="Pfam" id="PF06439">
    <property type="entry name" value="3keto-disac_hyd"/>
    <property type="match status" value="1"/>
</dbReference>
<feature type="signal peptide" evidence="1">
    <location>
        <begin position="1"/>
        <end position="18"/>
    </location>
</feature>
<comment type="caution">
    <text evidence="3">The sequence shown here is derived from an EMBL/GenBank/DDBJ whole genome shotgun (WGS) entry which is preliminary data.</text>
</comment>